<organism evidence="4 5">
    <name type="scientific">Nicrophorus vespilloides</name>
    <name type="common">Boreal carrion beetle</name>
    <dbReference type="NCBI Taxonomy" id="110193"/>
    <lineage>
        <taxon>Eukaryota</taxon>
        <taxon>Metazoa</taxon>
        <taxon>Ecdysozoa</taxon>
        <taxon>Arthropoda</taxon>
        <taxon>Hexapoda</taxon>
        <taxon>Insecta</taxon>
        <taxon>Pterygota</taxon>
        <taxon>Neoptera</taxon>
        <taxon>Endopterygota</taxon>
        <taxon>Coleoptera</taxon>
        <taxon>Polyphaga</taxon>
        <taxon>Staphyliniformia</taxon>
        <taxon>Silphidae</taxon>
        <taxon>Nicrophorinae</taxon>
        <taxon>Nicrophorus</taxon>
    </lineage>
</organism>
<dbReference type="PANTHER" id="PTHR44314">
    <property type="entry name" value="CILIA- AND FLAGELLA-ASSOCIATED PROTEIN 70"/>
    <property type="match status" value="1"/>
</dbReference>
<reference evidence="5" key="1">
    <citation type="submission" date="2025-08" db="UniProtKB">
        <authorList>
            <consortium name="RefSeq"/>
        </authorList>
    </citation>
    <scope>IDENTIFICATION</scope>
    <source>
        <tissue evidence="5">Whole Larva</tissue>
    </source>
</reference>
<dbReference type="RefSeq" id="XP_017785615.1">
    <property type="nucleotide sequence ID" value="XM_017930126.1"/>
</dbReference>
<feature type="compositionally biased region" description="Pro residues" evidence="3">
    <location>
        <begin position="468"/>
        <end position="477"/>
    </location>
</feature>
<accession>A0ABM1NFL5</accession>
<evidence type="ECO:0000256" key="1">
    <source>
        <dbReference type="ARBA" id="ARBA00022737"/>
    </source>
</evidence>
<evidence type="ECO:0000313" key="5">
    <source>
        <dbReference type="RefSeq" id="XP_017785615.1"/>
    </source>
</evidence>
<dbReference type="GeneID" id="108568827"/>
<feature type="region of interest" description="Disordered" evidence="3">
    <location>
        <begin position="456"/>
        <end position="538"/>
    </location>
</feature>
<keyword evidence="2" id="KW-0802">TPR repeat</keyword>
<feature type="compositionally biased region" description="Basic and acidic residues" evidence="3">
    <location>
        <begin position="169"/>
        <end position="186"/>
    </location>
</feature>
<sequence length="1087" mass="123350">MSMEGEVEKNVHYIDVYLGNVTGLRPVFSSSDVVLKVEFLSECLLETEKLHLDEIIEINTNVSLCVDFDDRSSFDRYITNPLVLTVTEIESEVTANEDIPPSGKAYWMSEESVLDLQEALEGLKQTASKKAISKTTPKSSSSKKSRDKMSREKTSSRGSRSSKTRKSKEKSEVKVKLELPKSDKPKGPQVAGIGIIDLLPLFLGEELIEESVLLKGDKKLMLDDRLRSVMNLPKIEVEITIDAPIPSGEICSLTIESIYNLPSVMAQEMKYQLCVDIPASSKQLINFKNFKYMQEARKQIQNKLWFDSDIETNYCLNLNMEKVKNSLDRPLDEAIATDFPRLEYNQMKRTFATQDDLDAFKRRISKYHCIGIEIYMQKAEAQPGVSVASVKSKKSAKEKGSSKGKSSKSAAEPAPQKSEDYLHLMAYVDLCRLLYPGEKSVRIACPVRTYQGDEIEKKTGLNDSFFRPKPPPPPPVVPKADKKGKKGKEGKKESKKGSKSSKGKDKSSKSSKGKKGKGNTGDLKVKLVPPPPPPEPSQLVYSDEGNPTFLIVELSFNKALIPPKELEDLTDQLHDIIESARPNLILTKDIRSPKVTDELFRNTLKECAKDLKIQFQNYRTESILGDNEKVFINYLQRKGAYQTYMASLIRAATCYVGSSYEYDSNCSTNEFHTFISNVYVDLVEKINKVVTELYRVGAGVDDNVPSRSEELLVYAHEAIDLNAVGLANRYLLERICKEETNPDFWFDYGVYHMHIREVEKAMECALEALRINVTHGNGLILYALLLTRKNKNHEAETCLLNLTLNYPAWVEGWGALYCVYYKRNNVEGMEVALEMASRALDRQELEPTKDYVWTNRHIPNTVAYRTCCFFISMRLFDEAEIMLCLEIAKTYSHINEYLLAVISYYKEDYDHAITHIDNAVATGGCDYITCTFRGHVNVAMGMMQCALEEYNKIFDFFSQPDENFLYFVYIKSGLCYSALGDEQKARINILQACKVNGSAYAWLCVGVLFYYQHDFLRAEESLGQANALDNRMPETWAYLTLTNVKMGKQHDANMCYHQVIMNNLQNEELLGTIKEALDELNVKFEEQ</sequence>
<proteinExistence type="predicted"/>
<dbReference type="PANTHER" id="PTHR44314:SF1">
    <property type="entry name" value="CILIA- AND FLAGELLA-ASSOCIATED PROTEIN 70"/>
    <property type="match status" value="1"/>
</dbReference>
<protein>
    <submittedName>
        <fullName evidence="5">Cilia- and flagella-associated protein 70-like</fullName>
    </submittedName>
</protein>
<keyword evidence="4" id="KW-1185">Reference proteome</keyword>
<dbReference type="InterPro" id="IPR011990">
    <property type="entry name" value="TPR-like_helical_dom_sf"/>
</dbReference>
<evidence type="ECO:0000313" key="4">
    <source>
        <dbReference type="Proteomes" id="UP000695000"/>
    </source>
</evidence>
<name>A0ABM1NFL5_NICVS</name>
<feature type="compositionally biased region" description="Basic and acidic residues" evidence="3">
    <location>
        <begin position="490"/>
        <end position="508"/>
    </location>
</feature>
<feature type="compositionally biased region" description="Low complexity" evidence="3">
    <location>
        <begin position="125"/>
        <end position="140"/>
    </location>
</feature>
<evidence type="ECO:0000256" key="3">
    <source>
        <dbReference type="SAM" id="MobiDB-lite"/>
    </source>
</evidence>
<gene>
    <name evidence="5" type="primary">LOC108568827</name>
</gene>
<dbReference type="InterPro" id="IPR052628">
    <property type="entry name" value="CFAP70"/>
</dbReference>
<evidence type="ECO:0000256" key="2">
    <source>
        <dbReference type="ARBA" id="ARBA00022803"/>
    </source>
</evidence>
<feature type="region of interest" description="Disordered" evidence="3">
    <location>
        <begin position="389"/>
        <end position="416"/>
    </location>
</feature>
<dbReference type="SUPFAM" id="SSF48452">
    <property type="entry name" value="TPR-like"/>
    <property type="match status" value="2"/>
</dbReference>
<feature type="compositionally biased region" description="Low complexity" evidence="3">
    <location>
        <begin position="403"/>
        <end position="416"/>
    </location>
</feature>
<feature type="region of interest" description="Disordered" evidence="3">
    <location>
        <begin position="125"/>
        <end position="187"/>
    </location>
</feature>
<dbReference type="Proteomes" id="UP000695000">
    <property type="component" value="Unplaced"/>
</dbReference>
<keyword evidence="1" id="KW-0677">Repeat</keyword>
<dbReference type="Gene3D" id="1.25.40.10">
    <property type="entry name" value="Tetratricopeptide repeat domain"/>
    <property type="match status" value="3"/>
</dbReference>